<dbReference type="PRINTS" id="PR00040">
    <property type="entry name" value="HTHMERR"/>
</dbReference>
<dbReference type="PROSITE" id="PS50937">
    <property type="entry name" value="HTH_MERR_2"/>
    <property type="match status" value="1"/>
</dbReference>
<dbReference type="Gene3D" id="1.10.1660.10">
    <property type="match status" value="1"/>
</dbReference>
<keyword evidence="2" id="KW-0175">Coiled coil</keyword>
<proteinExistence type="predicted"/>
<feature type="domain" description="HTH merR-type" evidence="3">
    <location>
        <begin position="4"/>
        <end position="73"/>
    </location>
</feature>
<evidence type="ECO:0000256" key="1">
    <source>
        <dbReference type="ARBA" id="ARBA00023125"/>
    </source>
</evidence>
<reference evidence="5" key="1">
    <citation type="submission" date="2018-12" db="EMBL/GenBank/DDBJ databases">
        <title>Tengunoibacter tsumagoiensis gen. nov., sp. nov., Dictyobacter kobayashii sp. nov., D. alpinus sp. nov., and D. joshuensis sp. nov. and description of Dictyobacteraceae fam. nov. within the order Ktedonobacterales isolated from Tengu-no-mugimeshi.</title>
        <authorList>
            <person name="Wang C.M."/>
            <person name="Zheng Y."/>
            <person name="Sakai Y."/>
            <person name="Toyoda A."/>
            <person name="Minakuchi Y."/>
            <person name="Abe K."/>
            <person name="Yokota A."/>
            <person name="Yabe S."/>
        </authorList>
    </citation>
    <scope>NUCLEOTIDE SEQUENCE [LARGE SCALE GENOMIC DNA]</scope>
    <source>
        <strain evidence="5">Uno3</strain>
    </source>
</reference>
<dbReference type="SMART" id="SM00422">
    <property type="entry name" value="HTH_MERR"/>
    <property type="match status" value="1"/>
</dbReference>
<dbReference type="RefSeq" id="WP_126582421.1">
    <property type="nucleotide sequence ID" value="NZ_BIFR01000002.1"/>
</dbReference>
<organism evidence="4 5">
    <name type="scientific">Tengunoibacter tsumagoiensis</name>
    <dbReference type="NCBI Taxonomy" id="2014871"/>
    <lineage>
        <taxon>Bacteria</taxon>
        <taxon>Bacillati</taxon>
        <taxon>Chloroflexota</taxon>
        <taxon>Ktedonobacteria</taxon>
        <taxon>Ktedonobacterales</taxon>
        <taxon>Dictyobacteraceae</taxon>
        <taxon>Tengunoibacter</taxon>
    </lineage>
</organism>
<dbReference type="Pfam" id="PF13411">
    <property type="entry name" value="MerR_1"/>
    <property type="match status" value="1"/>
</dbReference>
<dbReference type="PANTHER" id="PTHR30204">
    <property type="entry name" value="REDOX-CYCLING DRUG-SENSING TRANSCRIPTIONAL ACTIVATOR SOXR"/>
    <property type="match status" value="1"/>
</dbReference>
<keyword evidence="1" id="KW-0238">DNA-binding</keyword>
<dbReference type="InterPro" id="IPR000551">
    <property type="entry name" value="MerR-type_HTH_dom"/>
</dbReference>
<dbReference type="Proteomes" id="UP000287352">
    <property type="component" value="Unassembled WGS sequence"/>
</dbReference>
<dbReference type="AlphaFoldDB" id="A0A402A6Y1"/>
<keyword evidence="5" id="KW-1185">Reference proteome</keyword>
<name>A0A402A6Y1_9CHLR</name>
<dbReference type="InterPro" id="IPR047057">
    <property type="entry name" value="MerR_fam"/>
</dbReference>
<dbReference type="GO" id="GO:0003700">
    <property type="term" value="F:DNA-binding transcription factor activity"/>
    <property type="evidence" value="ECO:0007669"/>
    <property type="project" value="InterPro"/>
</dbReference>
<feature type="coiled-coil region" evidence="2">
    <location>
        <begin position="83"/>
        <end position="117"/>
    </location>
</feature>
<evidence type="ECO:0000313" key="5">
    <source>
        <dbReference type="Proteomes" id="UP000287352"/>
    </source>
</evidence>
<sequence length="282" mass="32217">MRELLQIGEVARLIGASTKTIRYYHEIGLLPEPERTESGYRLYTAQHLLRLQRIRRLRALGLSLERIRAILDEAPENNESTLRAALHALVEETSAQILELEERRSFLQQLLARDELEPADKDAYLLLSPELKAQLAPQFESMSTEYLAWGQRMDAMLGAFHWPDTTRTYLQAQMQYVADHAEEYRTLFALEERFAALASLAEDDPDVERLADEYVQSQEMALLYQQLANFDMGEEKPFSSALGGLMSSIASPAQQRFFALLSQKISSRRADTLSTSTIEQEQ</sequence>
<dbReference type="GO" id="GO:0003677">
    <property type="term" value="F:DNA binding"/>
    <property type="evidence" value="ECO:0007669"/>
    <property type="project" value="UniProtKB-KW"/>
</dbReference>
<accession>A0A402A6Y1</accession>
<dbReference type="PANTHER" id="PTHR30204:SF93">
    <property type="entry name" value="HTH MERR-TYPE DOMAIN-CONTAINING PROTEIN"/>
    <property type="match status" value="1"/>
</dbReference>
<gene>
    <name evidence="4" type="ORF">KTT_47520</name>
</gene>
<evidence type="ECO:0000256" key="2">
    <source>
        <dbReference type="SAM" id="Coils"/>
    </source>
</evidence>
<dbReference type="EMBL" id="BIFR01000002">
    <property type="protein sequence ID" value="GCE14893.1"/>
    <property type="molecule type" value="Genomic_DNA"/>
</dbReference>
<protein>
    <submittedName>
        <fullName evidence="4">MerR family transcriptional regulator</fullName>
    </submittedName>
</protein>
<evidence type="ECO:0000259" key="3">
    <source>
        <dbReference type="PROSITE" id="PS50937"/>
    </source>
</evidence>
<comment type="caution">
    <text evidence="4">The sequence shown here is derived from an EMBL/GenBank/DDBJ whole genome shotgun (WGS) entry which is preliminary data.</text>
</comment>
<evidence type="ECO:0000313" key="4">
    <source>
        <dbReference type="EMBL" id="GCE14893.1"/>
    </source>
</evidence>
<dbReference type="SUPFAM" id="SSF46955">
    <property type="entry name" value="Putative DNA-binding domain"/>
    <property type="match status" value="1"/>
</dbReference>
<dbReference type="InterPro" id="IPR009061">
    <property type="entry name" value="DNA-bd_dom_put_sf"/>
</dbReference>
<dbReference type="OrthoDB" id="1894615at2"/>